<evidence type="ECO:0000313" key="4">
    <source>
        <dbReference type="Proteomes" id="UP001500843"/>
    </source>
</evidence>
<organism evidence="3 4">
    <name type="scientific">Promicromonospora umidemergens</name>
    <dbReference type="NCBI Taxonomy" id="629679"/>
    <lineage>
        <taxon>Bacteria</taxon>
        <taxon>Bacillati</taxon>
        <taxon>Actinomycetota</taxon>
        <taxon>Actinomycetes</taxon>
        <taxon>Micrococcales</taxon>
        <taxon>Promicromonosporaceae</taxon>
        <taxon>Promicromonospora</taxon>
    </lineage>
</organism>
<sequence>MFSGMSATDVIPAHLIPLLEAPNYAFLGTIRPDDTVQVNPMWFDYDGETLRFTHSAKRAKFRNLQHNPSMSLAILNDENPFNYLEVRGTLIEAIPDPTGAYYVHLGKRYGNPDQQPPSDSPDRVILVMSIEHYTTQ</sequence>
<name>A0ABP8WLV9_9MICO</name>
<dbReference type="InterPro" id="IPR011576">
    <property type="entry name" value="Pyridox_Oxase_N"/>
</dbReference>
<dbReference type="SUPFAM" id="SSF50475">
    <property type="entry name" value="FMN-binding split barrel"/>
    <property type="match status" value="1"/>
</dbReference>
<dbReference type="InterPro" id="IPR019920">
    <property type="entry name" value="F420-binding_dom_put"/>
</dbReference>
<dbReference type="Proteomes" id="UP001500843">
    <property type="component" value="Unassembled WGS sequence"/>
</dbReference>
<evidence type="ECO:0000256" key="1">
    <source>
        <dbReference type="ARBA" id="ARBA00023002"/>
    </source>
</evidence>
<dbReference type="NCBIfam" id="TIGR03618">
    <property type="entry name" value="Rv1155_F420"/>
    <property type="match status" value="1"/>
</dbReference>
<accession>A0ABP8WLV9</accession>
<dbReference type="PANTHER" id="PTHR35176">
    <property type="entry name" value="HEME OXYGENASE HI_0854-RELATED"/>
    <property type="match status" value="1"/>
</dbReference>
<evidence type="ECO:0000259" key="2">
    <source>
        <dbReference type="Pfam" id="PF01243"/>
    </source>
</evidence>
<dbReference type="InterPro" id="IPR052019">
    <property type="entry name" value="F420H2_bilvrd_red/Heme_oxyg"/>
</dbReference>
<keyword evidence="4" id="KW-1185">Reference proteome</keyword>
<evidence type="ECO:0000313" key="3">
    <source>
        <dbReference type="EMBL" id="GAA4690159.1"/>
    </source>
</evidence>
<dbReference type="Gene3D" id="2.30.110.10">
    <property type="entry name" value="Electron Transport, Fmn-binding Protein, Chain A"/>
    <property type="match status" value="1"/>
</dbReference>
<keyword evidence="1" id="KW-0560">Oxidoreductase</keyword>
<proteinExistence type="predicted"/>
<gene>
    <name evidence="3" type="ORF">GCM10023198_06130</name>
</gene>
<protein>
    <submittedName>
        <fullName evidence="3">PPOX class F420-dependent oxidoreductase</fullName>
    </submittedName>
</protein>
<comment type="caution">
    <text evidence="3">The sequence shown here is derived from an EMBL/GenBank/DDBJ whole genome shotgun (WGS) entry which is preliminary data.</text>
</comment>
<dbReference type="InterPro" id="IPR012349">
    <property type="entry name" value="Split_barrel_FMN-bd"/>
</dbReference>
<feature type="domain" description="Pyridoxamine 5'-phosphate oxidase N-terminal" evidence="2">
    <location>
        <begin position="17"/>
        <end position="134"/>
    </location>
</feature>
<dbReference type="EMBL" id="BAABHM010000004">
    <property type="protein sequence ID" value="GAA4690159.1"/>
    <property type="molecule type" value="Genomic_DNA"/>
</dbReference>
<dbReference type="Pfam" id="PF01243">
    <property type="entry name" value="PNPOx_N"/>
    <property type="match status" value="1"/>
</dbReference>
<dbReference type="PANTHER" id="PTHR35176:SF6">
    <property type="entry name" value="HEME OXYGENASE HI_0854-RELATED"/>
    <property type="match status" value="1"/>
</dbReference>
<reference evidence="4" key="1">
    <citation type="journal article" date="2019" name="Int. J. Syst. Evol. Microbiol.">
        <title>The Global Catalogue of Microorganisms (GCM) 10K type strain sequencing project: providing services to taxonomists for standard genome sequencing and annotation.</title>
        <authorList>
            <consortium name="The Broad Institute Genomics Platform"/>
            <consortium name="The Broad Institute Genome Sequencing Center for Infectious Disease"/>
            <person name="Wu L."/>
            <person name="Ma J."/>
        </authorList>
    </citation>
    <scope>NUCLEOTIDE SEQUENCE [LARGE SCALE GENOMIC DNA]</scope>
    <source>
        <strain evidence="4">JCM 17975</strain>
    </source>
</reference>